<dbReference type="PROSITE" id="PS50293">
    <property type="entry name" value="TPR_REGION"/>
    <property type="match status" value="1"/>
</dbReference>
<keyword evidence="4" id="KW-1185">Reference proteome</keyword>
<comment type="caution">
    <text evidence="3">The sequence shown here is derived from an EMBL/GenBank/DDBJ whole genome shotgun (WGS) entry which is preliminary data.</text>
</comment>
<dbReference type="InterPro" id="IPR011990">
    <property type="entry name" value="TPR-like_helical_dom_sf"/>
</dbReference>
<reference evidence="3 4" key="1">
    <citation type="submission" date="2020-05" db="EMBL/GenBank/DDBJ databases">
        <title>Distinct polysaccharide utilization as determinants for interspecies competition between intestinal Prevotella spp.</title>
        <authorList>
            <person name="Galvez E.J.C."/>
            <person name="Iljazovic A."/>
            <person name="Strowig T."/>
        </authorList>
    </citation>
    <scope>NUCLEOTIDE SEQUENCE [LARGE SCALE GENOMIC DNA]</scope>
    <source>
        <strain evidence="3 4">PCHR</strain>
    </source>
</reference>
<dbReference type="SMART" id="SM00028">
    <property type="entry name" value="TPR"/>
    <property type="match status" value="3"/>
</dbReference>
<dbReference type="Pfam" id="PF13181">
    <property type="entry name" value="TPR_8"/>
    <property type="match status" value="2"/>
</dbReference>
<proteinExistence type="predicted"/>
<dbReference type="PROSITE" id="PS50005">
    <property type="entry name" value="TPR"/>
    <property type="match status" value="1"/>
</dbReference>
<dbReference type="RefSeq" id="WP_172344145.1">
    <property type="nucleotide sequence ID" value="NZ_CASYYZ010000035.1"/>
</dbReference>
<dbReference type="Gene3D" id="1.25.40.10">
    <property type="entry name" value="Tetratricopeptide repeat domain"/>
    <property type="match status" value="2"/>
</dbReference>
<name>A0ABX2B0U0_9BACT</name>
<sequence length="444" mass="51718">MEYYEEHDNDINMLTQAYYYAGKVYQSMNDMPQAMDYYMKVLDIIPESETNLKGRTYNQLGYIYASQWLDGNALKMFLKADSCYVASGDTASCIYTLRDIACAYFDKNKKDSAFLYIDKALILAKKQKNKNLEIDVCSQKANMYSIEGKYIQARNLIEYVLAYKGYYNKNSILSIAARTYMGLGYTDTAITYYKELISCGNIQTKQQAHKELAKYFIINNQQQKAFHHLEQYHIYTDSVNLITATEVVMQKNNQYNYSLKEKENIRLKHENSNKTVTIIILSSFILFIIVIIAYTIVFIKVKKRIKLDKYNLLIEKISDISDFIQPIKTKMEDSNIYIRIKHIINNPNEKKKLTDEEWQELDKTINILYPNFNNKLTKLCKMSLKDYRFCLLLKSGLSLSDIGNFMNLSSSGVNSTRRRLYKRAFGEFGTVTSAKDWDDVISSL</sequence>
<keyword evidence="2" id="KW-1133">Transmembrane helix</keyword>
<dbReference type="EMBL" id="JABKKJ010000004">
    <property type="protein sequence ID" value="NPE24647.1"/>
    <property type="molecule type" value="Genomic_DNA"/>
</dbReference>
<evidence type="ECO:0000256" key="1">
    <source>
        <dbReference type="PROSITE-ProRule" id="PRU00339"/>
    </source>
</evidence>
<protein>
    <recommendedName>
        <fullName evidence="5">Tetratricopeptide repeat protein</fullName>
    </recommendedName>
</protein>
<dbReference type="InterPro" id="IPR019734">
    <property type="entry name" value="TPR_rpt"/>
</dbReference>
<feature type="transmembrane region" description="Helical" evidence="2">
    <location>
        <begin position="276"/>
        <end position="299"/>
    </location>
</feature>
<evidence type="ECO:0008006" key="5">
    <source>
        <dbReference type="Google" id="ProtNLM"/>
    </source>
</evidence>
<dbReference type="SUPFAM" id="SSF48452">
    <property type="entry name" value="TPR-like"/>
    <property type="match status" value="2"/>
</dbReference>
<keyword evidence="2" id="KW-0472">Membrane</keyword>
<keyword evidence="2" id="KW-0812">Transmembrane</keyword>
<evidence type="ECO:0000256" key="2">
    <source>
        <dbReference type="SAM" id="Phobius"/>
    </source>
</evidence>
<accession>A0ABX2B0U0</accession>
<keyword evidence="1" id="KW-0802">TPR repeat</keyword>
<evidence type="ECO:0000313" key="3">
    <source>
        <dbReference type="EMBL" id="NPE24647.1"/>
    </source>
</evidence>
<evidence type="ECO:0000313" key="4">
    <source>
        <dbReference type="Proteomes" id="UP000820977"/>
    </source>
</evidence>
<gene>
    <name evidence="3" type="ORF">HPS54_03800</name>
</gene>
<dbReference type="Proteomes" id="UP000820977">
    <property type="component" value="Unassembled WGS sequence"/>
</dbReference>
<organism evidence="3 4">
    <name type="scientific">Xylanibacter caecicola</name>
    <dbReference type="NCBI Taxonomy" id="2736294"/>
    <lineage>
        <taxon>Bacteria</taxon>
        <taxon>Pseudomonadati</taxon>
        <taxon>Bacteroidota</taxon>
        <taxon>Bacteroidia</taxon>
        <taxon>Bacteroidales</taxon>
        <taxon>Prevotellaceae</taxon>
        <taxon>Xylanibacter</taxon>
    </lineage>
</organism>
<feature type="repeat" description="TPR" evidence="1">
    <location>
        <begin position="15"/>
        <end position="48"/>
    </location>
</feature>